<organism evidence="2 3">
    <name type="scientific">Hyaloscypha hepaticicola</name>
    <dbReference type="NCBI Taxonomy" id="2082293"/>
    <lineage>
        <taxon>Eukaryota</taxon>
        <taxon>Fungi</taxon>
        <taxon>Dikarya</taxon>
        <taxon>Ascomycota</taxon>
        <taxon>Pezizomycotina</taxon>
        <taxon>Leotiomycetes</taxon>
        <taxon>Helotiales</taxon>
        <taxon>Hyaloscyphaceae</taxon>
        <taxon>Hyaloscypha</taxon>
    </lineage>
</organism>
<protein>
    <submittedName>
        <fullName evidence="2">Uncharacterized protein</fullName>
    </submittedName>
</protein>
<reference evidence="2 3" key="1">
    <citation type="submission" date="2016-05" db="EMBL/GenBank/DDBJ databases">
        <title>A degradative enzymes factory behind the ericoid mycorrhizal symbiosis.</title>
        <authorList>
            <consortium name="DOE Joint Genome Institute"/>
            <person name="Martino E."/>
            <person name="Morin E."/>
            <person name="Grelet G."/>
            <person name="Kuo A."/>
            <person name="Kohler A."/>
            <person name="Daghino S."/>
            <person name="Barry K."/>
            <person name="Choi C."/>
            <person name="Cichocki N."/>
            <person name="Clum A."/>
            <person name="Copeland A."/>
            <person name="Hainaut M."/>
            <person name="Haridas S."/>
            <person name="Labutti K."/>
            <person name="Lindquist E."/>
            <person name="Lipzen A."/>
            <person name="Khouja H.-R."/>
            <person name="Murat C."/>
            <person name="Ohm R."/>
            <person name="Olson A."/>
            <person name="Spatafora J."/>
            <person name="Veneault-Fourrey C."/>
            <person name="Henrissat B."/>
            <person name="Grigoriev I."/>
            <person name="Martin F."/>
            <person name="Perotto S."/>
        </authorList>
    </citation>
    <scope>NUCLEOTIDE SEQUENCE [LARGE SCALE GENOMIC DNA]</scope>
    <source>
        <strain evidence="2 3">UAMH 7357</strain>
    </source>
</reference>
<accession>A0A2J6PH60</accession>
<proteinExistence type="predicted"/>
<keyword evidence="1" id="KW-0732">Signal</keyword>
<dbReference type="EMBL" id="KZ613534">
    <property type="protein sequence ID" value="PMD13216.1"/>
    <property type="molecule type" value="Genomic_DNA"/>
</dbReference>
<evidence type="ECO:0000313" key="3">
    <source>
        <dbReference type="Proteomes" id="UP000235672"/>
    </source>
</evidence>
<dbReference type="AlphaFoldDB" id="A0A2J6PH60"/>
<sequence>MRLSHLIATLFCSSIILISSSPLPVDNTQPQKLGSNKPVNEDLDELIRRATTKASPRIKATTVTQSVNNWIEDINTVNSFLNVALALPIGGPLKAGAAKALAFAEDEPVNVEFLKTTPGIDAAGLSAAVTLEKVFGDVLDQLGNVVSQPLSLPVALNAVARINVNRLVLRGLLFEVRRWNCMNLRGADARMCFRLQRRCGGLRRMQ</sequence>
<dbReference type="OrthoDB" id="2117996at2759"/>
<feature type="chain" id="PRO_5014445876" evidence="1">
    <location>
        <begin position="21"/>
        <end position="206"/>
    </location>
</feature>
<gene>
    <name evidence="2" type="ORF">NA56DRAFT_442095</name>
</gene>
<feature type="signal peptide" evidence="1">
    <location>
        <begin position="1"/>
        <end position="20"/>
    </location>
</feature>
<keyword evidence="3" id="KW-1185">Reference proteome</keyword>
<evidence type="ECO:0000313" key="2">
    <source>
        <dbReference type="EMBL" id="PMD13216.1"/>
    </source>
</evidence>
<name>A0A2J6PH60_9HELO</name>
<evidence type="ECO:0000256" key="1">
    <source>
        <dbReference type="SAM" id="SignalP"/>
    </source>
</evidence>
<dbReference type="Proteomes" id="UP000235672">
    <property type="component" value="Unassembled WGS sequence"/>
</dbReference>